<name>A0A916QLW0_9GAMM</name>
<evidence type="ECO:0000313" key="10">
    <source>
        <dbReference type="Proteomes" id="UP000627715"/>
    </source>
</evidence>
<dbReference type="InterPro" id="IPR000522">
    <property type="entry name" value="ABC_transptr_permease_BtuC"/>
</dbReference>
<dbReference type="PANTHER" id="PTHR30472">
    <property type="entry name" value="FERRIC ENTEROBACTIN TRANSPORT SYSTEM PERMEASE PROTEIN"/>
    <property type="match status" value="1"/>
</dbReference>
<sequence length="337" mass="35471">MKTIPPLYSLVLLCIVLVAAVMTSLLSGSYAVPVSDIFSVLFSPDDSVNAQIIHDIRLPRTLSAIICGAMLALSGVIMQVLLRNPLADPYILGVSGGSAVGALTALSLGASGIWLTQSALAGAIISIFLVFGLAARGQQWSSQRLLLTGVVVSAGWGAVINVLLTTSTASTVQSMLFWLMGDLSQSRISLWHFAFLFICLAILLSQARALNTLARGELLARTLGVPVRGLNLALFLLASAMTATSVVIAGSVGFVGLIIPHLLRLAGIQDHRWLIPASALLGAAFLTLADCLARTMLAPQQLPVGVLTAVIGVPIFLFMLNYRQGYQHTTEGPANDD</sequence>
<dbReference type="Proteomes" id="UP000627715">
    <property type="component" value="Unassembled WGS sequence"/>
</dbReference>
<evidence type="ECO:0000256" key="4">
    <source>
        <dbReference type="ARBA" id="ARBA00022475"/>
    </source>
</evidence>
<feature type="transmembrane region" description="Helical" evidence="8">
    <location>
        <begin position="89"/>
        <end position="108"/>
    </location>
</feature>
<evidence type="ECO:0000256" key="7">
    <source>
        <dbReference type="ARBA" id="ARBA00023136"/>
    </source>
</evidence>
<reference evidence="9" key="1">
    <citation type="journal article" date="2014" name="Int. J. Syst. Evol. Microbiol.">
        <title>Complete genome sequence of Corynebacterium casei LMG S-19264T (=DSM 44701T), isolated from a smear-ripened cheese.</title>
        <authorList>
            <consortium name="US DOE Joint Genome Institute (JGI-PGF)"/>
            <person name="Walter F."/>
            <person name="Albersmeier A."/>
            <person name="Kalinowski J."/>
            <person name="Ruckert C."/>
        </authorList>
    </citation>
    <scope>NUCLEOTIDE SEQUENCE</scope>
    <source>
        <strain evidence="9">CGMCC 1.15425</strain>
    </source>
</reference>
<feature type="transmembrane region" description="Helical" evidence="8">
    <location>
        <begin position="62"/>
        <end position="82"/>
    </location>
</feature>
<feature type="transmembrane region" description="Helical" evidence="8">
    <location>
        <begin position="114"/>
        <end position="133"/>
    </location>
</feature>
<dbReference type="EMBL" id="BMIY01000009">
    <property type="protein sequence ID" value="GFZ78979.1"/>
    <property type="molecule type" value="Genomic_DNA"/>
</dbReference>
<keyword evidence="4" id="KW-1003">Cell membrane</keyword>
<feature type="transmembrane region" description="Helical" evidence="8">
    <location>
        <begin position="232"/>
        <end position="261"/>
    </location>
</feature>
<keyword evidence="3" id="KW-0813">Transport</keyword>
<feature type="transmembrane region" description="Helical" evidence="8">
    <location>
        <begin position="145"/>
        <end position="170"/>
    </location>
</feature>
<keyword evidence="7 8" id="KW-0472">Membrane</keyword>
<dbReference type="AlphaFoldDB" id="A0A916QLW0"/>
<dbReference type="PANTHER" id="PTHR30472:SF25">
    <property type="entry name" value="ABC TRANSPORTER PERMEASE PROTEIN MJ0876-RELATED"/>
    <property type="match status" value="1"/>
</dbReference>
<comment type="subcellular location">
    <subcellularLocation>
        <location evidence="1">Cell membrane</location>
        <topology evidence="1">Multi-pass membrane protein</topology>
    </subcellularLocation>
</comment>
<evidence type="ECO:0000256" key="1">
    <source>
        <dbReference type="ARBA" id="ARBA00004651"/>
    </source>
</evidence>
<evidence type="ECO:0000256" key="2">
    <source>
        <dbReference type="ARBA" id="ARBA00007935"/>
    </source>
</evidence>
<keyword evidence="6 8" id="KW-1133">Transmembrane helix</keyword>
<dbReference type="SUPFAM" id="SSF81345">
    <property type="entry name" value="ABC transporter involved in vitamin B12 uptake, BtuC"/>
    <property type="match status" value="1"/>
</dbReference>
<dbReference type="InterPro" id="IPR037294">
    <property type="entry name" value="ABC_BtuC-like"/>
</dbReference>
<evidence type="ECO:0000256" key="3">
    <source>
        <dbReference type="ARBA" id="ARBA00022448"/>
    </source>
</evidence>
<dbReference type="RefSeq" id="WP_068810348.1">
    <property type="nucleotide sequence ID" value="NZ_BMIY01000009.1"/>
</dbReference>
<dbReference type="Pfam" id="PF01032">
    <property type="entry name" value="FecCD"/>
    <property type="match status" value="1"/>
</dbReference>
<dbReference type="FunFam" id="1.10.3470.10:FF:000001">
    <property type="entry name" value="Vitamin B12 ABC transporter permease BtuC"/>
    <property type="match status" value="1"/>
</dbReference>
<keyword evidence="5 8" id="KW-0812">Transmembrane</keyword>
<dbReference type="Gene3D" id="1.10.3470.10">
    <property type="entry name" value="ABC transporter involved in vitamin B12 uptake, BtuC"/>
    <property type="match status" value="1"/>
</dbReference>
<gene>
    <name evidence="9" type="ORF">GCM10011403_22670</name>
</gene>
<protein>
    <submittedName>
        <fullName evidence="9">Iron ABC transporter</fullName>
    </submittedName>
</protein>
<keyword evidence="10" id="KW-1185">Reference proteome</keyword>
<feature type="transmembrane region" description="Helical" evidence="8">
    <location>
        <begin position="190"/>
        <end position="211"/>
    </location>
</feature>
<proteinExistence type="inferred from homology"/>
<evidence type="ECO:0000256" key="5">
    <source>
        <dbReference type="ARBA" id="ARBA00022692"/>
    </source>
</evidence>
<dbReference type="GO" id="GO:0022857">
    <property type="term" value="F:transmembrane transporter activity"/>
    <property type="evidence" value="ECO:0007669"/>
    <property type="project" value="InterPro"/>
</dbReference>
<comment type="caution">
    <text evidence="9">The sequence shown here is derived from an EMBL/GenBank/DDBJ whole genome shotgun (WGS) entry which is preliminary data.</text>
</comment>
<evidence type="ECO:0000256" key="6">
    <source>
        <dbReference type="ARBA" id="ARBA00022989"/>
    </source>
</evidence>
<dbReference type="CDD" id="cd06550">
    <property type="entry name" value="TM_ABC_iron-siderophores_like"/>
    <property type="match status" value="1"/>
</dbReference>
<reference evidence="9" key="2">
    <citation type="submission" date="2020-09" db="EMBL/GenBank/DDBJ databases">
        <authorList>
            <person name="Sun Q."/>
            <person name="Zhou Y."/>
        </authorList>
    </citation>
    <scope>NUCLEOTIDE SEQUENCE</scope>
    <source>
        <strain evidence="9">CGMCC 1.15425</strain>
    </source>
</reference>
<accession>A0A916QLW0</accession>
<organism evidence="9 10">
    <name type="scientific">Pseudohongiella nitratireducens</name>
    <dbReference type="NCBI Taxonomy" id="1768907"/>
    <lineage>
        <taxon>Bacteria</taxon>
        <taxon>Pseudomonadati</taxon>
        <taxon>Pseudomonadota</taxon>
        <taxon>Gammaproteobacteria</taxon>
        <taxon>Pseudomonadales</taxon>
        <taxon>Pseudohongiellaceae</taxon>
        <taxon>Pseudohongiella</taxon>
    </lineage>
</organism>
<evidence type="ECO:0000313" key="9">
    <source>
        <dbReference type="EMBL" id="GFZ78979.1"/>
    </source>
</evidence>
<feature type="transmembrane region" description="Helical" evidence="8">
    <location>
        <begin position="273"/>
        <end position="292"/>
    </location>
</feature>
<comment type="similarity">
    <text evidence="2">Belongs to the binding-protein-dependent transport system permease family. FecCD subfamily.</text>
</comment>
<evidence type="ECO:0000256" key="8">
    <source>
        <dbReference type="SAM" id="Phobius"/>
    </source>
</evidence>
<dbReference type="GO" id="GO:0005886">
    <property type="term" value="C:plasma membrane"/>
    <property type="evidence" value="ECO:0007669"/>
    <property type="project" value="UniProtKB-SubCell"/>
</dbReference>
<feature type="transmembrane region" description="Helical" evidence="8">
    <location>
        <begin position="304"/>
        <end position="322"/>
    </location>
</feature>